<accession>A0AAN0VNZ7</accession>
<evidence type="ECO:0000259" key="1">
    <source>
        <dbReference type="Pfam" id="PF24832"/>
    </source>
</evidence>
<name>A0AAN0VNZ7_9BURK</name>
<keyword evidence="3" id="KW-1185">Reference proteome</keyword>
<dbReference type="Proteomes" id="UP000029413">
    <property type="component" value="Chromosome 2"/>
</dbReference>
<organism evidence="2 3">
    <name type="scientific">Burkholderia cenocepacia</name>
    <dbReference type="NCBI Taxonomy" id="95486"/>
    <lineage>
        <taxon>Bacteria</taxon>
        <taxon>Pseudomonadati</taxon>
        <taxon>Pseudomonadota</taxon>
        <taxon>Betaproteobacteria</taxon>
        <taxon>Burkholderiales</taxon>
        <taxon>Burkholderiaceae</taxon>
        <taxon>Burkholderia</taxon>
        <taxon>Burkholderia cepacia complex</taxon>
    </lineage>
</organism>
<gene>
    <name evidence="2" type="ORF">DM39_5908</name>
</gene>
<protein>
    <recommendedName>
        <fullName evidence="1">DUF7716 domain-containing protein</fullName>
    </recommendedName>
</protein>
<dbReference type="KEGG" id="bcen:DM39_5908"/>
<dbReference type="InterPro" id="IPR056133">
    <property type="entry name" value="DUF7716"/>
</dbReference>
<evidence type="ECO:0000313" key="2">
    <source>
        <dbReference type="EMBL" id="AIO34386.1"/>
    </source>
</evidence>
<sequence>MVYVPKDTNDLRLGMEVYVGDVPDFDDQDNEIFPNSVVALGFERGYMQEHLQDVIDLAYKQKPTASTEEVVQCLNHYAKYDDFLDLC</sequence>
<proteinExistence type="predicted"/>
<dbReference type="AlphaFoldDB" id="A0AAN0VNZ7"/>
<dbReference type="Pfam" id="PF24832">
    <property type="entry name" value="DUF7716"/>
    <property type="match status" value="1"/>
</dbReference>
<reference evidence="2 3" key="1">
    <citation type="submission" date="2014-05" db="EMBL/GenBank/DDBJ databases">
        <authorList>
            <person name="Bishop-Lilly K.A."/>
            <person name="Broomall S.M."/>
            <person name="Chain P.S."/>
            <person name="Chertkov O."/>
            <person name="Coyne S.R."/>
            <person name="Daligault H.E."/>
            <person name="Davenport K.W."/>
            <person name="Erkkila T."/>
            <person name="Frey K.G."/>
            <person name="Gibbons H.S."/>
            <person name="Gu W."/>
            <person name="Jaissle J."/>
            <person name="Johnson S.L."/>
            <person name="Koroleva G.I."/>
            <person name="Ladner J.T."/>
            <person name="Lo C.-C."/>
            <person name="Minogue T.D."/>
            <person name="Munk C."/>
            <person name="Palacios G.F."/>
            <person name="Redden C.L."/>
            <person name="Rosenzweig C.N."/>
            <person name="Scholz M.B."/>
            <person name="Teshima H."/>
            <person name="Xu Y."/>
        </authorList>
    </citation>
    <scope>NUCLEOTIDE SEQUENCE [LARGE SCALE GENOMIC DNA]</scope>
    <source>
        <strain evidence="2 3">DDS 22E-1</strain>
    </source>
</reference>
<feature type="domain" description="DUF7716" evidence="1">
    <location>
        <begin position="2"/>
        <end position="85"/>
    </location>
</feature>
<evidence type="ECO:0000313" key="3">
    <source>
        <dbReference type="Proteomes" id="UP000029413"/>
    </source>
</evidence>
<dbReference type="EMBL" id="CP007784">
    <property type="protein sequence ID" value="AIO34386.1"/>
    <property type="molecule type" value="Genomic_DNA"/>
</dbReference>